<keyword evidence="2" id="KW-1133">Transmembrane helix</keyword>
<gene>
    <name evidence="3" type="ORF">EV138_2382</name>
</gene>
<organism evidence="3 4">
    <name type="scientific">Kribbella voronezhensis</name>
    <dbReference type="NCBI Taxonomy" id="2512212"/>
    <lineage>
        <taxon>Bacteria</taxon>
        <taxon>Bacillati</taxon>
        <taxon>Actinomycetota</taxon>
        <taxon>Actinomycetes</taxon>
        <taxon>Propionibacteriales</taxon>
        <taxon>Kribbellaceae</taxon>
        <taxon>Kribbella</taxon>
    </lineage>
</organism>
<feature type="transmembrane region" description="Helical" evidence="2">
    <location>
        <begin position="21"/>
        <end position="46"/>
    </location>
</feature>
<dbReference type="RefSeq" id="WP_133978584.1">
    <property type="nucleotide sequence ID" value="NZ_SOCE01000001.1"/>
</dbReference>
<evidence type="ECO:0000256" key="2">
    <source>
        <dbReference type="SAM" id="Phobius"/>
    </source>
</evidence>
<feature type="transmembrane region" description="Helical" evidence="2">
    <location>
        <begin position="52"/>
        <end position="74"/>
    </location>
</feature>
<keyword evidence="2" id="KW-0472">Membrane</keyword>
<protein>
    <recommendedName>
        <fullName evidence="5">PH (Pleckstrin Homology) domain-containing protein</fullName>
    </recommendedName>
</protein>
<evidence type="ECO:0008006" key="5">
    <source>
        <dbReference type="Google" id="ProtNLM"/>
    </source>
</evidence>
<accession>A0A4R7TA29</accession>
<keyword evidence="2" id="KW-0812">Transmembrane</keyword>
<sequence>MSVPRTARRFHAGVLFPLSNIILGTIFLAGMLAVDVLVVAAGLTASNTSDQIWSTVALVLSLLGYAMALSWLCLGINAARPIRIDAEHLYLPTIDLRRGITHLAVPLAEIAGVEMIYRSAPRNSRWQLSIIRLHGNNLSSDSLTSARGSTHPPTGTRASRAAEEIRRSLPSRTLP</sequence>
<reference evidence="3 4" key="1">
    <citation type="submission" date="2019-03" db="EMBL/GenBank/DDBJ databases">
        <title>Genomic Encyclopedia of Type Strains, Phase III (KMG-III): the genomes of soil and plant-associated and newly described type strains.</title>
        <authorList>
            <person name="Whitman W."/>
        </authorList>
    </citation>
    <scope>NUCLEOTIDE SEQUENCE [LARGE SCALE GENOMIC DNA]</scope>
    <source>
        <strain evidence="3 4">VKM Ac-2575</strain>
    </source>
</reference>
<keyword evidence="4" id="KW-1185">Reference proteome</keyword>
<feature type="compositionally biased region" description="Polar residues" evidence="1">
    <location>
        <begin position="141"/>
        <end position="153"/>
    </location>
</feature>
<proteinExistence type="predicted"/>
<dbReference type="EMBL" id="SOCE01000001">
    <property type="protein sequence ID" value="TDU88831.1"/>
    <property type="molecule type" value="Genomic_DNA"/>
</dbReference>
<dbReference type="AlphaFoldDB" id="A0A4R7TA29"/>
<evidence type="ECO:0000256" key="1">
    <source>
        <dbReference type="SAM" id="MobiDB-lite"/>
    </source>
</evidence>
<evidence type="ECO:0000313" key="3">
    <source>
        <dbReference type="EMBL" id="TDU88831.1"/>
    </source>
</evidence>
<dbReference type="OrthoDB" id="9826548at2"/>
<feature type="region of interest" description="Disordered" evidence="1">
    <location>
        <begin position="141"/>
        <end position="175"/>
    </location>
</feature>
<comment type="caution">
    <text evidence="3">The sequence shown here is derived from an EMBL/GenBank/DDBJ whole genome shotgun (WGS) entry which is preliminary data.</text>
</comment>
<dbReference type="Proteomes" id="UP000295151">
    <property type="component" value="Unassembled WGS sequence"/>
</dbReference>
<evidence type="ECO:0000313" key="4">
    <source>
        <dbReference type="Proteomes" id="UP000295151"/>
    </source>
</evidence>
<name>A0A4R7TA29_9ACTN</name>